<comment type="subcellular location">
    <subcellularLocation>
        <location evidence="1">Cell membrane</location>
    </subcellularLocation>
</comment>
<dbReference type="RefSeq" id="WP_394307372.1">
    <property type="nucleotide sequence ID" value="NZ_JASKMA010000040.1"/>
</dbReference>
<organism evidence="10 11">
    <name type="scientific">Streptomyces lusitanus</name>
    <dbReference type="NCBI Taxonomy" id="68232"/>
    <lineage>
        <taxon>Bacteria</taxon>
        <taxon>Bacillati</taxon>
        <taxon>Actinomycetota</taxon>
        <taxon>Actinomycetes</taxon>
        <taxon>Kitasatosporales</taxon>
        <taxon>Streptomycetaceae</taxon>
        <taxon>Streptomyces</taxon>
    </lineage>
</organism>
<evidence type="ECO:0000256" key="1">
    <source>
        <dbReference type="ARBA" id="ARBA00004236"/>
    </source>
</evidence>
<gene>
    <name evidence="10" type="ORF">QNO04_32115</name>
</gene>
<reference evidence="10 11" key="1">
    <citation type="submission" date="2023-05" db="EMBL/GenBank/DDBJ databases">
        <title>Streptomyces fuscus sp. nov., a brown-black pigment producing actinomyces isolated from dry sand of Sea duck farm.</title>
        <authorList>
            <person name="Xie J."/>
            <person name="Shen N."/>
        </authorList>
    </citation>
    <scope>NUCLEOTIDE SEQUENCE [LARGE SCALE GENOMIC DNA]</scope>
    <source>
        <strain evidence="10 11">CGMCC 4.1745</strain>
    </source>
</reference>
<keyword evidence="2" id="KW-1003">Cell membrane</keyword>
<dbReference type="EMBL" id="JASKMA010000040">
    <property type="protein sequence ID" value="MDT6988101.1"/>
    <property type="molecule type" value="Genomic_DNA"/>
</dbReference>
<dbReference type="Proteomes" id="UP001249760">
    <property type="component" value="Unassembled WGS sequence"/>
</dbReference>
<comment type="caution">
    <text evidence="10">The sequence shown here is derived from an EMBL/GenBank/DDBJ whole genome shotgun (WGS) entry which is preliminary data.</text>
</comment>
<evidence type="ECO:0000256" key="4">
    <source>
        <dbReference type="ARBA" id="ARBA00022741"/>
    </source>
</evidence>
<evidence type="ECO:0000256" key="5">
    <source>
        <dbReference type="ARBA" id="ARBA00022989"/>
    </source>
</evidence>
<feature type="domain" description="Pycsar effector protein" evidence="9">
    <location>
        <begin position="10"/>
        <end position="163"/>
    </location>
</feature>
<evidence type="ECO:0000256" key="3">
    <source>
        <dbReference type="ARBA" id="ARBA00022692"/>
    </source>
</evidence>
<keyword evidence="6" id="KW-0051">Antiviral defense</keyword>
<keyword evidence="11" id="KW-1185">Reference proteome</keyword>
<keyword evidence="5 8" id="KW-1133">Transmembrane helix</keyword>
<evidence type="ECO:0000256" key="2">
    <source>
        <dbReference type="ARBA" id="ARBA00022475"/>
    </source>
</evidence>
<dbReference type="Pfam" id="PF18967">
    <property type="entry name" value="PycTM"/>
    <property type="match status" value="1"/>
</dbReference>
<keyword evidence="7 8" id="KW-0472">Membrane</keyword>
<evidence type="ECO:0000313" key="10">
    <source>
        <dbReference type="EMBL" id="MDT6988101.1"/>
    </source>
</evidence>
<evidence type="ECO:0000256" key="8">
    <source>
        <dbReference type="SAM" id="Phobius"/>
    </source>
</evidence>
<accession>A0ABU3K1M6</accession>
<evidence type="ECO:0000256" key="6">
    <source>
        <dbReference type="ARBA" id="ARBA00023118"/>
    </source>
</evidence>
<evidence type="ECO:0000256" key="7">
    <source>
        <dbReference type="ARBA" id="ARBA00023136"/>
    </source>
</evidence>
<feature type="transmembrane region" description="Helical" evidence="8">
    <location>
        <begin position="60"/>
        <end position="82"/>
    </location>
</feature>
<name>A0ABU3K1M6_9ACTN</name>
<sequence>MNDDSQARETAWKIHAELGSWTSRVDAKASFALTLASAAIAGIIALSAKDHALAHLDGWARFFLWTGTIGILLGGLNAMLVVTPRLRARKARTEAPTNFVYFGHLMHRDPDELATALKETDPLPILSRQLVNTSKIIWAKHRHVQWSFALFATGATLVFLAGVIA</sequence>
<feature type="transmembrane region" description="Helical" evidence="8">
    <location>
        <begin position="144"/>
        <end position="164"/>
    </location>
</feature>
<feature type="transmembrane region" description="Helical" evidence="8">
    <location>
        <begin position="29"/>
        <end position="48"/>
    </location>
</feature>
<evidence type="ECO:0000259" key="9">
    <source>
        <dbReference type="Pfam" id="PF18967"/>
    </source>
</evidence>
<keyword evidence="4" id="KW-0547">Nucleotide-binding</keyword>
<dbReference type="InterPro" id="IPR043760">
    <property type="entry name" value="PycTM_dom"/>
</dbReference>
<keyword evidence="3 8" id="KW-0812">Transmembrane</keyword>
<proteinExistence type="predicted"/>
<protein>
    <submittedName>
        <fullName evidence="10">DUF5706 domain-containing protein</fullName>
    </submittedName>
</protein>
<evidence type="ECO:0000313" key="11">
    <source>
        <dbReference type="Proteomes" id="UP001249760"/>
    </source>
</evidence>